<evidence type="ECO:0000313" key="2">
    <source>
        <dbReference type="Proteomes" id="UP001497602"/>
    </source>
</evidence>
<dbReference type="Proteomes" id="UP001497602">
    <property type="component" value="Unassembled WGS sequence"/>
</dbReference>
<keyword evidence="2" id="KW-1185">Reference proteome</keyword>
<gene>
    <name evidence="1" type="ORF">T190115A13A_160008</name>
</gene>
<accession>A0ABP1F4U6</accession>
<evidence type="ECO:0000313" key="1">
    <source>
        <dbReference type="EMBL" id="CAL2105475.1"/>
    </source>
</evidence>
<name>A0ABP1F4U6_9FLAO</name>
<sequence length="166" mass="19665">MKNNENLITYLNTEILSKNSKAQFYLISAEEFIPNDNETKSTYKKLIGVFDSLNNGLFKVYNLIINNPDDINFKDENNVIKPLKFSENLFNNESNLIEELFHLIDHEILAYNLVHRLYNFAINRELKNPYLSKSMTLIQESEKAVRYLFKEIFDFKRIELENRASK</sequence>
<comment type="caution">
    <text evidence="1">The sequence shown here is derived from an EMBL/GenBank/DDBJ whole genome shotgun (WGS) entry which is preliminary data.</text>
</comment>
<organism evidence="1 2">
    <name type="scientific">Tenacibaculum vairaonense</name>
    <dbReference type="NCBI Taxonomy" id="3137860"/>
    <lineage>
        <taxon>Bacteria</taxon>
        <taxon>Pseudomonadati</taxon>
        <taxon>Bacteroidota</taxon>
        <taxon>Flavobacteriia</taxon>
        <taxon>Flavobacteriales</taxon>
        <taxon>Flavobacteriaceae</taxon>
        <taxon>Tenacibaculum</taxon>
    </lineage>
</organism>
<proteinExistence type="predicted"/>
<reference evidence="1 2" key="1">
    <citation type="submission" date="2024-05" db="EMBL/GenBank/DDBJ databases">
        <authorList>
            <person name="Duchaud E."/>
        </authorList>
    </citation>
    <scope>NUCLEOTIDE SEQUENCE [LARGE SCALE GENOMIC DNA]</scope>
    <source>
        <strain evidence="1">Ena-SAMPLE-TAB-13-05-2024-13:56:06:370-140305</strain>
    </source>
</reference>
<dbReference type="RefSeq" id="WP_348737301.1">
    <property type="nucleotide sequence ID" value="NZ_CAXJRC010000007.1"/>
</dbReference>
<evidence type="ECO:0008006" key="3">
    <source>
        <dbReference type="Google" id="ProtNLM"/>
    </source>
</evidence>
<protein>
    <recommendedName>
        <fullName evidence="3">DUF892 family protein</fullName>
    </recommendedName>
</protein>
<dbReference type="EMBL" id="CAXJRC010000007">
    <property type="protein sequence ID" value="CAL2105475.1"/>
    <property type="molecule type" value="Genomic_DNA"/>
</dbReference>